<protein>
    <submittedName>
        <fullName evidence="7">Uncharacterized protein</fullName>
    </submittedName>
</protein>
<evidence type="ECO:0000256" key="1">
    <source>
        <dbReference type="ARBA" id="ARBA00005594"/>
    </source>
</evidence>
<dbReference type="SUPFAM" id="SSF52374">
    <property type="entry name" value="Nucleotidylyl transferase"/>
    <property type="match status" value="1"/>
</dbReference>
<proteinExistence type="inferred from homology"/>
<dbReference type="InterPro" id="IPR014729">
    <property type="entry name" value="Rossmann-like_a/b/a_fold"/>
</dbReference>
<dbReference type="GO" id="GO:0004823">
    <property type="term" value="F:leucine-tRNA ligase activity"/>
    <property type="evidence" value="ECO:0007669"/>
    <property type="project" value="InterPro"/>
</dbReference>
<dbReference type="PANTHER" id="PTHR45794:SF1">
    <property type="entry name" value="LEUCINE--TRNA LIGASE, CYTOPLASMIC"/>
    <property type="match status" value="1"/>
</dbReference>
<evidence type="ECO:0000256" key="3">
    <source>
        <dbReference type="ARBA" id="ARBA00022741"/>
    </source>
</evidence>
<evidence type="ECO:0000256" key="6">
    <source>
        <dbReference type="ARBA" id="ARBA00023146"/>
    </source>
</evidence>
<keyword evidence="5" id="KW-0648">Protein biosynthesis</keyword>
<reference evidence="7 8" key="1">
    <citation type="submission" date="2017-11" db="EMBL/GenBank/DDBJ databases">
        <title>De-novo sequencing of pomegranate (Punica granatum L.) genome.</title>
        <authorList>
            <person name="Akparov Z."/>
            <person name="Amiraslanov A."/>
            <person name="Hajiyeva S."/>
            <person name="Abbasov M."/>
            <person name="Kaur K."/>
            <person name="Hamwieh A."/>
            <person name="Solovyev V."/>
            <person name="Salamov A."/>
            <person name="Braich B."/>
            <person name="Kosarev P."/>
            <person name="Mahmoud A."/>
            <person name="Hajiyev E."/>
            <person name="Babayeva S."/>
            <person name="Izzatullayeva V."/>
            <person name="Mammadov A."/>
            <person name="Mammadov A."/>
            <person name="Sharifova S."/>
            <person name="Ojaghi J."/>
            <person name="Eynullazada K."/>
            <person name="Bayramov B."/>
            <person name="Abdulazimova A."/>
            <person name="Shahmuradov I."/>
        </authorList>
    </citation>
    <scope>NUCLEOTIDE SEQUENCE [LARGE SCALE GENOMIC DNA]</scope>
    <source>
        <strain evidence="8">cv. AG2017</strain>
        <tissue evidence="7">Leaf</tissue>
    </source>
</reference>
<dbReference type="GO" id="GO:0005524">
    <property type="term" value="F:ATP binding"/>
    <property type="evidence" value="ECO:0007669"/>
    <property type="project" value="UniProtKB-KW"/>
</dbReference>
<gene>
    <name evidence="7" type="ORF">CRG98_048208</name>
</gene>
<evidence type="ECO:0000256" key="4">
    <source>
        <dbReference type="ARBA" id="ARBA00022840"/>
    </source>
</evidence>
<evidence type="ECO:0000256" key="2">
    <source>
        <dbReference type="ARBA" id="ARBA00022598"/>
    </source>
</evidence>
<sequence>MIVGEYTGMKIQEAKQLIRSLLIKTGQAIIYSEPEKRVMSRSGDECVVALTDQWFITYGEPEWKKMAEECVSSMNLYSNGTRHCFESSLDSLNQWACSRLSGLGTRIPWDEQFLAESLSDSTIYMAYYTIAHLLRDGDLHGRSTSSLKLEQMTDEVWDFGFCGGPRPEFSDIPCSILNKMKQEFEYCTRLI</sequence>
<dbReference type="Proteomes" id="UP000233551">
    <property type="component" value="Unassembled WGS sequence"/>
</dbReference>
<dbReference type="GO" id="GO:0006429">
    <property type="term" value="P:leucyl-tRNA aminoacylation"/>
    <property type="evidence" value="ECO:0007669"/>
    <property type="project" value="InterPro"/>
</dbReference>
<keyword evidence="4" id="KW-0067">ATP-binding</keyword>
<comment type="similarity">
    <text evidence="1">Belongs to the class-I aminoacyl-tRNA synthetase family.</text>
</comment>
<organism evidence="7 8">
    <name type="scientific">Punica granatum</name>
    <name type="common">Pomegranate</name>
    <dbReference type="NCBI Taxonomy" id="22663"/>
    <lineage>
        <taxon>Eukaryota</taxon>
        <taxon>Viridiplantae</taxon>
        <taxon>Streptophyta</taxon>
        <taxon>Embryophyta</taxon>
        <taxon>Tracheophyta</taxon>
        <taxon>Spermatophyta</taxon>
        <taxon>Magnoliopsida</taxon>
        <taxon>eudicotyledons</taxon>
        <taxon>Gunneridae</taxon>
        <taxon>Pentapetalae</taxon>
        <taxon>rosids</taxon>
        <taxon>malvids</taxon>
        <taxon>Myrtales</taxon>
        <taxon>Lythraceae</taxon>
        <taxon>Punica</taxon>
    </lineage>
</organism>
<evidence type="ECO:0000313" key="7">
    <source>
        <dbReference type="EMBL" id="PKI31401.1"/>
    </source>
</evidence>
<accession>A0A2I0HI85</accession>
<dbReference type="InterPro" id="IPR004493">
    <property type="entry name" value="Leu-tRNA-synth_Ia_arc/euk"/>
</dbReference>
<dbReference type="PANTHER" id="PTHR45794">
    <property type="entry name" value="LEUCYL-TRNA SYNTHETASE"/>
    <property type="match status" value="1"/>
</dbReference>
<name>A0A2I0HI85_PUNGR</name>
<keyword evidence="8" id="KW-1185">Reference proteome</keyword>
<dbReference type="EMBL" id="PGOL01008869">
    <property type="protein sequence ID" value="PKI31401.1"/>
    <property type="molecule type" value="Genomic_DNA"/>
</dbReference>
<keyword evidence="3" id="KW-0547">Nucleotide-binding</keyword>
<dbReference type="STRING" id="22663.A0A2I0HI85"/>
<dbReference type="Gene3D" id="3.90.740.10">
    <property type="entry name" value="Valyl/Leucyl/Isoleucyl-tRNA synthetase, editing domain"/>
    <property type="match status" value="1"/>
</dbReference>
<evidence type="ECO:0000313" key="8">
    <source>
        <dbReference type="Proteomes" id="UP000233551"/>
    </source>
</evidence>
<dbReference type="InterPro" id="IPR009008">
    <property type="entry name" value="Val/Leu/Ile-tRNA-synth_edit"/>
</dbReference>
<dbReference type="GO" id="GO:0002161">
    <property type="term" value="F:aminoacyl-tRNA deacylase activity"/>
    <property type="evidence" value="ECO:0007669"/>
    <property type="project" value="InterPro"/>
</dbReference>
<evidence type="ECO:0000256" key="5">
    <source>
        <dbReference type="ARBA" id="ARBA00022917"/>
    </source>
</evidence>
<keyword evidence="2" id="KW-0436">Ligase</keyword>
<dbReference type="Gene3D" id="3.40.50.620">
    <property type="entry name" value="HUPs"/>
    <property type="match status" value="1"/>
</dbReference>
<keyword evidence="6" id="KW-0030">Aminoacyl-tRNA synthetase</keyword>
<comment type="caution">
    <text evidence="7">The sequence shown here is derived from an EMBL/GenBank/DDBJ whole genome shotgun (WGS) entry which is preliminary data.</text>
</comment>
<dbReference type="AlphaFoldDB" id="A0A2I0HI85"/>